<dbReference type="PANTHER" id="PTHR13600:SF21">
    <property type="entry name" value="LEUCINE CARBOXYL METHYLTRANSFERASE 1"/>
    <property type="match status" value="1"/>
</dbReference>
<dbReference type="SUPFAM" id="SSF53335">
    <property type="entry name" value="S-adenosyl-L-methionine-dependent methyltransferases"/>
    <property type="match status" value="1"/>
</dbReference>
<comment type="catalytic activity">
    <reaction evidence="1 8">
        <text>[phosphatase 2A protein]-C-terminal L-leucine + S-adenosyl-L-methionine = [phosphatase 2A protein]-C-terminal L-leucine methyl ester + S-adenosyl-L-homocysteine</text>
        <dbReference type="Rhea" id="RHEA:48544"/>
        <dbReference type="Rhea" id="RHEA-COMP:12134"/>
        <dbReference type="Rhea" id="RHEA-COMP:12135"/>
        <dbReference type="ChEBI" id="CHEBI:57856"/>
        <dbReference type="ChEBI" id="CHEBI:59789"/>
        <dbReference type="ChEBI" id="CHEBI:90516"/>
        <dbReference type="ChEBI" id="CHEBI:90517"/>
        <dbReference type="EC" id="2.1.1.233"/>
    </reaction>
</comment>
<dbReference type="GO" id="GO:0018423">
    <property type="term" value="F:protein C-terminal leucine carboxyl O-methyltransferase activity"/>
    <property type="evidence" value="ECO:0007669"/>
    <property type="project" value="UniProtKB-EC"/>
</dbReference>
<dbReference type="EC" id="2.1.1.233" evidence="3 8"/>
<dbReference type="RefSeq" id="XP_022458738.1">
    <property type="nucleotide sequence ID" value="XM_022602988.1"/>
</dbReference>
<evidence type="ECO:0000256" key="2">
    <source>
        <dbReference type="ARBA" id="ARBA00010703"/>
    </source>
</evidence>
<dbReference type="InterPro" id="IPR007213">
    <property type="entry name" value="Ppm1/Ppm2/Tcmp"/>
</dbReference>
<dbReference type="Proteomes" id="UP000019384">
    <property type="component" value="Unassembled WGS sequence"/>
</dbReference>
<dbReference type="Gene3D" id="3.40.50.150">
    <property type="entry name" value="Vaccinia Virus protein VP39"/>
    <property type="match status" value="1"/>
</dbReference>
<feature type="binding site" evidence="9">
    <location>
        <position position="106"/>
    </location>
    <ligand>
        <name>S-adenosyl-L-methionine</name>
        <dbReference type="ChEBI" id="CHEBI:59789"/>
    </ligand>
</feature>
<evidence type="ECO:0000256" key="1">
    <source>
        <dbReference type="ARBA" id="ARBA00000724"/>
    </source>
</evidence>
<feature type="binding site" evidence="9">
    <location>
        <begin position="184"/>
        <end position="185"/>
    </location>
    <ligand>
        <name>S-adenosyl-L-methionine</name>
        <dbReference type="ChEBI" id="CHEBI:59789"/>
    </ligand>
</feature>
<dbReference type="InterPro" id="IPR029063">
    <property type="entry name" value="SAM-dependent_MTases_sf"/>
</dbReference>
<name>W6MKY7_9ASCO</name>
<dbReference type="HOGENOM" id="CLU_031312_1_0_1"/>
<keyword evidence="6 8" id="KW-0808">Transferase</keyword>
<dbReference type="PANTHER" id="PTHR13600">
    <property type="entry name" value="LEUCINE CARBOXYL METHYLTRANSFERASE"/>
    <property type="match status" value="1"/>
</dbReference>
<evidence type="ECO:0000256" key="4">
    <source>
        <dbReference type="ARBA" id="ARBA00017497"/>
    </source>
</evidence>
<comment type="function">
    <text evidence="8">Methylates the carboxyl group of the C-terminal leucine residue of protein phosphatase 2A catalytic subunits to form alpha-leucine ester residues.</text>
</comment>
<reference evidence="10" key="1">
    <citation type="submission" date="2013-12" db="EMBL/GenBank/DDBJ databases">
        <authorList>
            <person name="Genoscope - CEA"/>
        </authorList>
    </citation>
    <scope>NUCLEOTIDE SEQUENCE</scope>
    <source>
        <strain evidence="10">CBS 1993</strain>
    </source>
</reference>
<organism evidence="10 11">
    <name type="scientific">Kuraishia capsulata CBS 1993</name>
    <dbReference type="NCBI Taxonomy" id="1382522"/>
    <lineage>
        <taxon>Eukaryota</taxon>
        <taxon>Fungi</taxon>
        <taxon>Dikarya</taxon>
        <taxon>Ascomycota</taxon>
        <taxon>Saccharomycotina</taxon>
        <taxon>Pichiomycetes</taxon>
        <taxon>Pichiales</taxon>
        <taxon>Pichiaceae</taxon>
        <taxon>Kuraishia</taxon>
    </lineage>
</organism>
<sequence>MVRTQDDVIRSTDLDALSCRVACVSKGYLEDEFLKPIVSGLIKFQPLYSAPNTQFVVTRNLKKQLFQAKLPIISRGSYIRVKSIDCLVDSFLSQHEGTPCQIVSLGSGSETRPFKLLPKYPELNYVEIDFAKSVKVKKYSILADAVLRSRLGVEAAETIPSTYDEFAVASPDLHTENYHLFSLDLRSIDRTCSKQTLEDNGVKFDVPTLILSECVLCYLEPEDSNRVLSFFLREIPDGSVIVYEPMGGEGDDNGKMFGKVMEANLATRNISLPSLFTFGTLARQSSRFERLGIKKVKCLNMETIFDNWISPETMRRISRLELLDETEEWKLLSEHYCLCYCTWGSFAIDKKISM</sequence>
<evidence type="ECO:0000256" key="8">
    <source>
        <dbReference type="PIRNR" id="PIRNR016305"/>
    </source>
</evidence>
<evidence type="ECO:0000313" key="11">
    <source>
        <dbReference type="Proteomes" id="UP000019384"/>
    </source>
</evidence>
<dbReference type="GO" id="GO:0032259">
    <property type="term" value="P:methylation"/>
    <property type="evidence" value="ECO:0007669"/>
    <property type="project" value="UniProtKB-KW"/>
</dbReference>
<feature type="binding site" evidence="9">
    <location>
        <position position="80"/>
    </location>
    <ligand>
        <name>S-adenosyl-L-methionine</name>
        <dbReference type="ChEBI" id="CHEBI:59789"/>
    </ligand>
</feature>
<accession>W6MKY7</accession>
<evidence type="ECO:0000256" key="5">
    <source>
        <dbReference type="ARBA" id="ARBA00022603"/>
    </source>
</evidence>
<evidence type="ECO:0000256" key="6">
    <source>
        <dbReference type="ARBA" id="ARBA00022679"/>
    </source>
</evidence>
<gene>
    <name evidence="10" type="ORF">KUCA_T00002712001</name>
</gene>
<evidence type="ECO:0000256" key="9">
    <source>
        <dbReference type="PIRSR" id="PIRSR016305-1"/>
    </source>
</evidence>
<protein>
    <recommendedName>
        <fullName evidence="4 8">Leucine carboxyl methyltransferase 1</fullName>
        <ecNumber evidence="3 8">2.1.1.233</ecNumber>
    </recommendedName>
</protein>
<keyword evidence="5 8" id="KW-0489">Methyltransferase</keyword>
<dbReference type="Pfam" id="PF04072">
    <property type="entry name" value="LCM"/>
    <property type="match status" value="1"/>
</dbReference>
<keyword evidence="11" id="KW-1185">Reference proteome</keyword>
<dbReference type="EMBL" id="HG793127">
    <property type="protein sequence ID" value="CDK26738.1"/>
    <property type="molecule type" value="Genomic_DNA"/>
</dbReference>
<feature type="binding site" evidence="9">
    <location>
        <position position="213"/>
    </location>
    <ligand>
        <name>S-adenosyl-L-methionine</name>
        <dbReference type="ChEBI" id="CHEBI:59789"/>
    </ligand>
</feature>
<dbReference type="GeneID" id="34520126"/>
<proteinExistence type="inferred from homology"/>
<dbReference type="InterPro" id="IPR016651">
    <property type="entry name" value="LCMT1"/>
</dbReference>
<comment type="similarity">
    <text evidence="2 8">Belongs to the methyltransferase superfamily. LCMT family.</text>
</comment>
<dbReference type="STRING" id="1382522.W6MKY7"/>
<evidence type="ECO:0000256" key="3">
    <source>
        <dbReference type="ARBA" id="ARBA00012834"/>
    </source>
</evidence>
<evidence type="ECO:0000256" key="7">
    <source>
        <dbReference type="ARBA" id="ARBA00022691"/>
    </source>
</evidence>
<dbReference type="PIRSF" id="PIRSF016305">
    <property type="entry name" value="LCM_mtfrase"/>
    <property type="match status" value="1"/>
</dbReference>
<reference evidence="10" key="2">
    <citation type="submission" date="2014-02" db="EMBL/GenBank/DDBJ databases">
        <title>Complete DNA sequence of /Kuraishia capsulata/ illustrates novel genomic features among budding yeasts (/Saccharomycotina/).</title>
        <authorList>
            <person name="Morales L."/>
            <person name="Noel B."/>
            <person name="Porcel B."/>
            <person name="Marcet-Houben M."/>
            <person name="Hullo M-F."/>
            <person name="Sacerdot C."/>
            <person name="Tekaia F."/>
            <person name="Leh-Louis V."/>
            <person name="Despons L."/>
            <person name="Khanna V."/>
            <person name="Aury J-M."/>
            <person name="Barbe V."/>
            <person name="Couloux A."/>
            <person name="Labadie K."/>
            <person name="Pelletier E."/>
            <person name="Souciet J-L."/>
            <person name="Boekhout T."/>
            <person name="Gabaldon T."/>
            <person name="Wincker P."/>
            <person name="Dujon B."/>
        </authorList>
    </citation>
    <scope>NUCLEOTIDE SEQUENCE</scope>
    <source>
        <strain evidence="10">CBS 1993</strain>
    </source>
</reference>
<keyword evidence="7 8" id="KW-0949">S-adenosyl-L-methionine</keyword>
<dbReference type="OrthoDB" id="203237at2759"/>
<dbReference type="AlphaFoldDB" id="W6MKY7"/>
<evidence type="ECO:0000313" key="10">
    <source>
        <dbReference type="EMBL" id="CDK26738.1"/>
    </source>
</evidence>